<keyword evidence="5" id="KW-0547">Nucleotide-binding</keyword>
<dbReference type="KEGG" id="mgg:MPLG2_2740"/>
<dbReference type="Pfam" id="PF07730">
    <property type="entry name" value="HisKA_3"/>
    <property type="match status" value="1"/>
</dbReference>
<keyword evidence="4" id="KW-0808">Transferase</keyword>
<keyword evidence="10" id="KW-1133">Transmembrane helix</keyword>
<gene>
    <name evidence="12" type="ORF">MPLG2_2740</name>
</gene>
<evidence type="ECO:0000313" key="12">
    <source>
        <dbReference type="EMBL" id="SPD87770.1"/>
    </source>
</evidence>
<accession>A0A2N9JI74</accession>
<name>A0A2N9JI74_9ACTN</name>
<keyword evidence="10" id="KW-0812">Transmembrane</keyword>
<sequence length="373" mass="40214">MRFLNSNWVEAVLATMLASLAIILDLRGGHVVTVALDIAACAAAAATARWARAGSAALALILAVYFVIPREWVTMGEYAPLIPILGTGMRGNKQLRAVISAAFLTMLTALQYHDYPERGTLFLFAGLVWAALIAACWLIGDLFSALRRNHAATQRAALTEQRLTLARDLHDTIARSITRLSLTARLARGSGNPADLDDVIDHIHDLGNELRWVMSVLHDPSQTRPAEATGSLQNTIAALQADLTKHGFPTTVTVEGTGPDSIPEPIQYALNDVLAEAAANIERHAVPGKPCALLGVIDTERAEFVIINEHDPSKETSGTRMGLEGMRRRLAPYSGGIETRRENPRWTLHITVPLPPARSGSSSSMTTSTSEPA</sequence>
<evidence type="ECO:0000256" key="9">
    <source>
        <dbReference type="SAM" id="MobiDB-lite"/>
    </source>
</evidence>
<protein>
    <recommendedName>
        <fullName evidence="2">histidine kinase</fullName>
        <ecNumber evidence="2">2.7.13.3</ecNumber>
    </recommendedName>
</protein>
<evidence type="ECO:0000256" key="5">
    <source>
        <dbReference type="ARBA" id="ARBA00022741"/>
    </source>
</evidence>
<keyword evidence="7" id="KW-0067">ATP-binding</keyword>
<evidence type="ECO:0000256" key="3">
    <source>
        <dbReference type="ARBA" id="ARBA00022553"/>
    </source>
</evidence>
<feature type="transmembrane region" description="Helical" evidence="10">
    <location>
        <begin position="56"/>
        <end position="73"/>
    </location>
</feature>
<evidence type="ECO:0000256" key="4">
    <source>
        <dbReference type="ARBA" id="ARBA00022679"/>
    </source>
</evidence>
<proteinExistence type="predicted"/>
<dbReference type="OrthoDB" id="3728060at2"/>
<keyword evidence="13" id="KW-1185">Reference proteome</keyword>
<evidence type="ECO:0000256" key="6">
    <source>
        <dbReference type="ARBA" id="ARBA00022777"/>
    </source>
</evidence>
<dbReference type="Proteomes" id="UP000238164">
    <property type="component" value="Chromosome 1"/>
</dbReference>
<dbReference type="PANTHER" id="PTHR24421:SF10">
    <property type="entry name" value="NITRATE_NITRITE SENSOR PROTEIN NARQ"/>
    <property type="match status" value="1"/>
</dbReference>
<feature type="region of interest" description="Disordered" evidence="9">
    <location>
        <begin position="352"/>
        <end position="373"/>
    </location>
</feature>
<dbReference type="EC" id="2.7.13.3" evidence="2"/>
<dbReference type="GO" id="GO:0046983">
    <property type="term" value="F:protein dimerization activity"/>
    <property type="evidence" value="ECO:0007669"/>
    <property type="project" value="InterPro"/>
</dbReference>
<evidence type="ECO:0000256" key="1">
    <source>
        <dbReference type="ARBA" id="ARBA00000085"/>
    </source>
</evidence>
<feature type="transmembrane region" description="Helical" evidence="10">
    <location>
        <begin position="119"/>
        <end position="140"/>
    </location>
</feature>
<keyword evidence="6" id="KW-0418">Kinase</keyword>
<dbReference type="Gene3D" id="3.30.565.10">
    <property type="entry name" value="Histidine kinase-like ATPase, C-terminal domain"/>
    <property type="match status" value="1"/>
</dbReference>
<dbReference type="InterPro" id="IPR011712">
    <property type="entry name" value="Sig_transdc_His_kin_sub3_dim/P"/>
</dbReference>
<reference evidence="12 13" key="1">
    <citation type="submission" date="2018-02" db="EMBL/GenBank/DDBJ databases">
        <authorList>
            <person name="Cohen D.B."/>
            <person name="Kent A.D."/>
        </authorList>
    </citation>
    <scope>NUCLEOTIDE SEQUENCE [LARGE SCALE GENOMIC DNA]</scope>
    <source>
        <strain evidence="12">1</strain>
    </source>
</reference>
<dbReference type="InterPro" id="IPR050482">
    <property type="entry name" value="Sensor_HK_TwoCompSys"/>
</dbReference>
<dbReference type="PANTHER" id="PTHR24421">
    <property type="entry name" value="NITRATE/NITRITE SENSOR PROTEIN NARX-RELATED"/>
    <property type="match status" value="1"/>
</dbReference>
<evidence type="ECO:0000256" key="8">
    <source>
        <dbReference type="ARBA" id="ARBA00023012"/>
    </source>
</evidence>
<organism evidence="12 13">
    <name type="scientific">Micropruina glycogenica</name>
    <dbReference type="NCBI Taxonomy" id="75385"/>
    <lineage>
        <taxon>Bacteria</taxon>
        <taxon>Bacillati</taxon>
        <taxon>Actinomycetota</taxon>
        <taxon>Actinomycetes</taxon>
        <taxon>Propionibacteriales</taxon>
        <taxon>Nocardioidaceae</taxon>
        <taxon>Micropruina</taxon>
    </lineage>
</organism>
<feature type="transmembrane region" description="Helical" evidence="10">
    <location>
        <begin position="6"/>
        <end position="24"/>
    </location>
</feature>
<evidence type="ECO:0000256" key="7">
    <source>
        <dbReference type="ARBA" id="ARBA00022840"/>
    </source>
</evidence>
<keyword evidence="10" id="KW-0472">Membrane</keyword>
<keyword evidence="3" id="KW-0597">Phosphoprotein</keyword>
<dbReference type="GO" id="GO:0005524">
    <property type="term" value="F:ATP binding"/>
    <property type="evidence" value="ECO:0007669"/>
    <property type="project" value="UniProtKB-KW"/>
</dbReference>
<dbReference type="GO" id="GO:0016020">
    <property type="term" value="C:membrane"/>
    <property type="evidence" value="ECO:0007669"/>
    <property type="project" value="InterPro"/>
</dbReference>
<evidence type="ECO:0000259" key="11">
    <source>
        <dbReference type="Pfam" id="PF07730"/>
    </source>
</evidence>
<evidence type="ECO:0000313" key="13">
    <source>
        <dbReference type="Proteomes" id="UP000238164"/>
    </source>
</evidence>
<feature type="transmembrane region" description="Helical" evidence="10">
    <location>
        <begin position="94"/>
        <end position="113"/>
    </location>
</feature>
<dbReference type="GO" id="GO:0000155">
    <property type="term" value="F:phosphorelay sensor kinase activity"/>
    <property type="evidence" value="ECO:0007669"/>
    <property type="project" value="InterPro"/>
</dbReference>
<dbReference type="EMBL" id="LT985188">
    <property type="protein sequence ID" value="SPD87770.1"/>
    <property type="molecule type" value="Genomic_DNA"/>
</dbReference>
<dbReference type="InterPro" id="IPR036890">
    <property type="entry name" value="HATPase_C_sf"/>
</dbReference>
<dbReference type="RefSeq" id="WP_158681158.1">
    <property type="nucleotide sequence ID" value="NZ_BAAAGO010000031.1"/>
</dbReference>
<feature type="domain" description="Signal transduction histidine kinase subgroup 3 dimerisation and phosphoacceptor" evidence="11">
    <location>
        <begin position="162"/>
        <end position="218"/>
    </location>
</feature>
<feature type="compositionally biased region" description="Low complexity" evidence="9">
    <location>
        <begin position="359"/>
        <end position="373"/>
    </location>
</feature>
<evidence type="ECO:0000256" key="2">
    <source>
        <dbReference type="ARBA" id="ARBA00012438"/>
    </source>
</evidence>
<dbReference type="AlphaFoldDB" id="A0A2N9JI74"/>
<comment type="catalytic activity">
    <reaction evidence="1">
        <text>ATP + protein L-histidine = ADP + protein N-phospho-L-histidine.</text>
        <dbReference type="EC" id="2.7.13.3"/>
    </reaction>
</comment>
<evidence type="ECO:0000256" key="10">
    <source>
        <dbReference type="SAM" id="Phobius"/>
    </source>
</evidence>
<dbReference type="Gene3D" id="1.20.5.1930">
    <property type="match status" value="1"/>
</dbReference>
<keyword evidence="8" id="KW-0902">Two-component regulatory system</keyword>